<dbReference type="SMART" id="SM00060">
    <property type="entry name" value="FN3"/>
    <property type="match status" value="3"/>
</dbReference>
<dbReference type="Pfam" id="PF19789">
    <property type="entry name" value="DUF6273"/>
    <property type="match status" value="1"/>
</dbReference>
<comment type="caution">
    <text evidence="2">The sequence shown here is derived from an EMBL/GenBank/DDBJ whole genome shotgun (WGS) entry which is preliminary data.</text>
</comment>
<dbReference type="InterPro" id="IPR013783">
    <property type="entry name" value="Ig-like_fold"/>
</dbReference>
<dbReference type="Proteomes" id="UP000724149">
    <property type="component" value="Unassembled WGS sequence"/>
</dbReference>
<reference evidence="2 3" key="1">
    <citation type="journal article" date="2021" name="Sci. Rep.">
        <title>The distribution of antibiotic resistance genes in chicken gut microbiota commensals.</title>
        <authorList>
            <person name="Juricova H."/>
            <person name="Matiasovicova J."/>
            <person name="Kubasova T."/>
            <person name="Cejkova D."/>
            <person name="Rychlik I."/>
        </authorList>
    </citation>
    <scope>NUCLEOTIDE SEQUENCE [LARGE SCALE GENOMIC DNA]</scope>
    <source>
        <strain evidence="2 3">An564</strain>
    </source>
</reference>
<evidence type="ECO:0000313" key="2">
    <source>
        <dbReference type="EMBL" id="MBM6924132.1"/>
    </source>
</evidence>
<feature type="domain" description="Fibronectin type-III" evidence="1">
    <location>
        <begin position="222"/>
        <end position="320"/>
    </location>
</feature>
<protein>
    <submittedName>
        <fullName evidence="2">Fibronectin type III domain-containing protein</fullName>
    </submittedName>
</protein>
<sequence length="556" mass="60189">MGTPISQLAEGTTLKIKKPSGTIAIYYIAKHNYEPNLNGNGRCAVVLKEHEGSPGGYNVASWDSNGENAYLSATIHTQYLKESFLNTFDEPTKKLIGKTKFYVSRGNQDKTIITGEAEIFLPSVTELGLTTRVGSDWSPAVEGSRFPNYSTIQVSGANSFWTRTSNEATPDKYNSASAYICQSGTSDVASTNTSAGGYIREMFTLPETAEVDDNDCLIVNEPPTTPSFISFETPKAGKNLGISWGESTDPDGDTIDYLLERQVDTGEWAQIAKTSATKYTDVCPSSGTNVNYRVKANDRKGGESDYRTGTAKAIVYNQPPSVPASITFGDPHAGKSLQITCAASTDPDGNPITYIWERQIDSGGWTQIGSGASTSITDTVPSSGTNINYRVKARDSEGAESGYRTGSAKAIIYNQLPTIPGVPQYKYPIPGEEMSVKWQASTDPESGAVTYIVETKLGDGEWTQARETPETSCLVSVPQVSAAGTMIIVRVKAKDQEGAESAYSTGETAEILYHKVIRKIPWQQGKPFKARQYTYNGKKQYQTMREGALAGIEAEP</sequence>
<dbReference type="EMBL" id="JACSNR010000011">
    <property type="protein sequence ID" value="MBM6924132.1"/>
    <property type="molecule type" value="Genomic_DNA"/>
</dbReference>
<dbReference type="PROSITE" id="PS50853">
    <property type="entry name" value="FN3"/>
    <property type="match status" value="2"/>
</dbReference>
<dbReference type="CDD" id="cd00063">
    <property type="entry name" value="FN3"/>
    <property type="match status" value="1"/>
</dbReference>
<evidence type="ECO:0000313" key="3">
    <source>
        <dbReference type="Proteomes" id="UP000724149"/>
    </source>
</evidence>
<accession>A0ABS2GNX3</accession>
<dbReference type="InterPro" id="IPR046240">
    <property type="entry name" value="DUF6273"/>
</dbReference>
<organism evidence="2 3">
    <name type="scientific">Hydrogenoanaerobacterium saccharovorans</name>
    <dbReference type="NCBI Taxonomy" id="474960"/>
    <lineage>
        <taxon>Bacteria</taxon>
        <taxon>Bacillati</taxon>
        <taxon>Bacillota</taxon>
        <taxon>Clostridia</taxon>
        <taxon>Eubacteriales</taxon>
        <taxon>Oscillospiraceae</taxon>
        <taxon>Hydrogenoanaerobacterium</taxon>
    </lineage>
</organism>
<dbReference type="Gene3D" id="2.60.40.10">
    <property type="entry name" value="Immunoglobulins"/>
    <property type="match status" value="3"/>
</dbReference>
<dbReference type="RefSeq" id="WP_204721865.1">
    <property type="nucleotide sequence ID" value="NZ_JACSNR010000011.1"/>
</dbReference>
<keyword evidence="3" id="KW-1185">Reference proteome</keyword>
<name>A0ABS2GNX3_9FIRM</name>
<dbReference type="InterPro" id="IPR003961">
    <property type="entry name" value="FN3_dom"/>
</dbReference>
<dbReference type="SUPFAM" id="SSF49265">
    <property type="entry name" value="Fibronectin type III"/>
    <property type="match status" value="2"/>
</dbReference>
<proteinExistence type="predicted"/>
<gene>
    <name evidence="2" type="ORF">H9X81_10595</name>
</gene>
<evidence type="ECO:0000259" key="1">
    <source>
        <dbReference type="PROSITE" id="PS50853"/>
    </source>
</evidence>
<feature type="domain" description="Fibronectin type-III" evidence="1">
    <location>
        <begin position="419"/>
        <end position="514"/>
    </location>
</feature>
<dbReference type="InterPro" id="IPR036116">
    <property type="entry name" value="FN3_sf"/>
</dbReference>